<dbReference type="OrthoDB" id="288927at2"/>
<evidence type="ECO:0000256" key="1">
    <source>
        <dbReference type="SAM" id="MobiDB-lite"/>
    </source>
</evidence>
<gene>
    <name evidence="2" type="ORF">FRUB_04637</name>
</gene>
<organism evidence="2 3">
    <name type="scientific">Fimbriiglobus ruber</name>
    <dbReference type="NCBI Taxonomy" id="1908690"/>
    <lineage>
        <taxon>Bacteria</taxon>
        <taxon>Pseudomonadati</taxon>
        <taxon>Planctomycetota</taxon>
        <taxon>Planctomycetia</taxon>
        <taxon>Gemmatales</taxon>
        <taxon>Gemmataceae</taxon>
        <taxon>Fimbriiglobus</taxon>
    </lineage>
</organism>
<evidence type="ECO:0000313" key="3">
    <source>
        <dbReference type="Proteomes" id="UP000214646"/>
    </source>
</evidence>
<name>A0A225DNK3_9BACT</name>
<reference evidence="3" key="1">
    <citation type="submission" date="2017-06" db="EMBL/GenBank/DDBJ databases">
        <title>Genome analysis of Fimbriiglobus ruber SP5, the first member of the order Planctomycetales with confirmed chitinolytic capability.</title>
        <authorList>
            <person name="Ravin N.V."/>
            <person name="Rakitin A.L."/>
            <person name="Ivanova A.A."/>
            <person name="Beletsky A.V."/>
            <person name="Kulichevskaya I.S."/>
            <person name="Mardanov A.V."/>
            <person name="Dedysh S.N."/>
        </authorList>
    </citation>
    <scope>NUCLEOTIDE SEQUENCE [LARGE SCALE GENOMIC DNA]</scope>
    <source>
        <strain evidence="3">SP5</strain>
    </source>
</reference>
<proteinExistence type="predicted"/>
<accession>A0A225DNK3</accession>
<comment type="caution">
    <text evidence="2">The sequence shown here is derived from an EMBL/GenBank/DDBJ whole genome shotgun (WGS) entry which is preliminary data.</text>
</comment>
<evidence type="ECO:0000313" key="2">
    <source>
        <dbReference type="EMBL" id="OWK41274.1"/>
    </source>
</evidence>
<dbReference type="Proteomes" id="UP000214646">
    <property type="component" value="Unassembled WGS sequence"/>
</dbReference>
<dbReference type="RefSeq" id="WP_143393324.1">
    <property type="nucleotide sequence ID" value="NZ_NIDE01000006.1"/>
</dbReference>
<dbReference type="EMBL" id="NIDE01000006">
    <property type="protein sequence ID" value="OWK41274.1"/>
    <property type="molecule type" value="Genomic_DNA"/>
</dbReference>
<keyword evidence="3" id="KW-1185">Reference proteome</keyword>
<protein>
    <submittedName>
        <fullName evidence="2">Transcriptional control</fullName>
    </submittedName>
</protein>
<sequence length="136" mass="14335">MTATNAPAPTGGLKGAEMLPPVAPTPTARPTTRKNARGRFAEINGFVDESMATLSRSAAIVWLILWRDTKSDGLSRTGQTDLGRRAGVTDRTVRSALAELIGVGLVKVVRKGRLGSGPTTYRVRGVNVGRGPPAQK</sequence>
<feature type="region of interest" description="Disordered" evidence="1">
    <location>
        <begin position="1"/>
        <end position="37"/>
    </location>
</feature>
<dbReference type="AlphaFoldDB" id="A0A225DNK3"/>